<reference evidence="3 4" key="1">
    <citation type="submission" date="2014-09" db="EMBL/GenBank/DDBJ databases">
        <title>High-quality draft genome sequence of Kocuria marina SO9-6, an actinobacterium isolated from a copper mine.</title>
        <authorList>
            <person name="Castro D.B."/>
            <person name="Pereira L.B."/>
            <person name="Silva M.V."/>
            <person name="Silva B.P."/>
            <person name="Zanardi B.R."/>
            <person name="Carlos C."/>
            <person name="Belgini D.R."/>
            <person name="Limache E.G."/>
            <person name="Lacerda G.V."/>
            <person name="Nery M.B."/>
            <person name="Gomes M.B."/>
            <person name="Souza S."/>
            <person name="Silva T.M."/>
            <person name="Rodrigues V.D."/>
            <person name="Paulino L.C."/>
            <person name="Vicentini R."/>
            <person name="Ferraz L.F."/>
            <person name="Ottoboni L.M."/>
        </authorList>
    </citation>
    <scope>NUCLEOTIDE SEQUENCE [LARGE SCALE GENOMIC DNA]</scope>
    <source>
        <strain evidence="3 4">SO9-6</strain>
    </source>
</reference>
<evidence type="ECO:0000313" key="3">
    <source>
        <dbReference type="EMBL" id="KHE74555.1"/>
    </source>
</evidence>
<protein>
    <submittedName>
        <fullName evidence="3">Uncharacterized protein</fullName>
    </submittedName>
</protein>
<dbReference type="Proteomes" id="UP000030664">
    <property type="component" value="Unassembled WGS sequence"/>
</dbReference>
<keyword evidence="2" id="KW-0472">Membrane</keyword>
<dbReference type="eggNOG" id="ENOG5031RH8">
    <property type="taxonomic scope" value="Bacteria"/>
</dbReference>
<gene>
    <name evidence="3" type="ORF">AS25_07205</name>
</gene>
<keyword evidence="2" id="KW-0812">Transmembrane</keyword>
<evidence type="ECO:0000313" key="4">
    <source>
        <dbReference type="Proteomes" id="UP000030664"/>
    </source>
</evidence>
<organism evidence="3 4">
    <name type="scientific">Kocuria marina</name>
    <dbReference type="NCBI Taxonomy" id="223184"/>
    <lineage>
        <taxon>Bacteria</taxon>
        <taxon>Bacillati</taxon>
        <taxon>Actinomycetota</taxon>
        <taxon>Actinomycetes</taxon>
        <taxon>Micrococcales</taxon>
        <taxon>Micrococcaceae</taxon>
        <taxon>Kocuria</taxon>
    </lineage>
</organism>
<accession>A0A0B0DCS3</accession>
<sequence length="85" mass="8919">MSEPTVPAASGHTSPRPRRGMSPLLVVALVLALLCALSLVAVLVAAAGGHVIWGGFTIFPAIFLPVAFLLMCVELLRGARRRSAR</sequence>
<dbReference type="EMBL" id="JROM01000021">
    <property type="protein sequence ID" value="KHE74555.1"/>
    <property type="molecule type" value="Genomic_DNA"/>
</dbReference>
<comment type="caution">
    <text evidence="3">The sequence shown here is derived from an EMBL/GenBank/DDBJ whole genome shotgun (WGS) entry which is preliminary data.</text>
</comment>
<proteinExistence type="predicted"/>
<evidence type="ECO:0000256" key="2">
    <source>
        <dbReference type="SAM" id="Phobius"/>
    </source>
</evidence>
<dbReference type="AlphaFoldDB" id="A0A0B0DCS3"/>
<dbReference type="STRING" id="223184.AS25_07205"/>
<feature type="transmembrane region" description="Helical" evidence="2">
    <location>
        <begin position="24"/>
        <end position="46"/>
    </location>
</feature>
<feature type="transmembrane region" description="Helical" evidence="2">
    <location>
        <begin position="52"/>
        <end position="76"/>
    </location>
</feature>
<name>A0A0B0DCS3_9MICC</name>
<keyword evidence="2" id="KW-1133">Transmembrane helix</keyword>
<evidence type="ECO:0000256" key="1">
    <source>
        <dbReference type="SAM" id="MobiDB-lite"/>
    </source>
</evidence>
<feature type="region of interest" description="Disordered" evidence="1">
    <location>
        <begin position="1"/>
        <end position="20"/>
    </location>
</feature>
<dbReference type="RefSeq" id="WP_035963798.1">
    <property type="nucleotide sequence ID" value="NZ_JROM01000021.1"/>
</dbReference>